<dbReference type="EMBL" id="HACM01007548">
    <property type="protein sequence ID" value="CRZ07990.1"/>
    <property type="molecule type" value="Transcribed_RNA"/>
</dbReference>
<reference evidence="2" key="1">
    <citation type="submission" date="2015-04" db="EMBL/GenBank/DDBJ databases">
        <title>The genome sequence of the plant pathogenic Rhizarian Plasmodiophora brassicae reveals insights in its biotrophic life cycle and the origin of chitin synthesis.</title>
        <authorList>
            <person name="Schwelm A."/>
            <person name="Fogelqvist J."/>
            <person name="Knaust A."/>
            <person name="Julke S."/>
            <person name="Lilja T."/>
            <person name="Dhandapani V."/>
            <person name="Bonilla-Rosso G."/>
            <person name="Karlsson M."/>
            <person name="Shevchenko A."/>
            <person name="Choi S.R."/>
            <person name="Kim H.G."/>
            <person name="Park J.Y."/>
            <person name="Lim Y.P."/>
            <person name="Ludwig-Muller J."/>
            <person name="Dixelius C."/>
        </authorList>
    </citation>
    <scope>NUCLEOTIDE SEQUENCE</scope>
    <source>
        <tissue evidence="2">Potato root galls</tissue>
    </source>
</reference>
<sequence>MAKKIIKKSKPSTQMHASTPESAGSDWVGWRIEAREAIGQNVEDAGAVSDLERVCQYGFEPVGEHWVELLLRKQEGQRPVVGEERKWVAPNVDVKLPEGEHD</sequence>
<dbReference type="AlphaFoldDB" id="A0A0H5R1C8"/>
<organism evidence="2">
    <name type="scientific">Spongospora subterranea</name>
    <dbReference type="NCBI Taxonomy" id="70186"/>
    <lineage>
        <taxon>Eukaryota</taxon>
        <taxon>Sar</taxon>
        <taxon>Rhizaria</taxon>
        <taxon>Endomyxa</taxon>
        <taxon>Phytomyxea</taxon>
        <taxon>Plasmodiophorida</taxon>
        <taxon>Plasmodiophoridae</taxon>
        <taxon>Spongospora</taxon>
    </lineage>
</organism>
<evidence type="ECO:0000256" key="1">
    <source>
        <dbReference type="SAM" id="MobiDB-lite"/>
    </source>
</evidence>
<evidence type="ECO:0000313" key="2">
    <source>
        <dbReference type="EMBL" id="CRZ07990.1"/>
    </source>
</evidence>
<feature type="compositionally biased region" description="Polar residues" evidence="1">
    <location>
        <begin position="11"/>
        <end position="22"/>
    </location>
</feature>
<proteinExistence type="predicted"/>
<feature type="compositionally biased region" description="Basic residues" evidence="1">
    <location>
        <begin position="1"/>
        <end position="10"/>
    </location>
</feature>
<name>A0A0H5R1C8_9EUKA</name>
<feature type="region of interest" description="Disordered" evidence="1">
    <location>
        <begin position="1"/>
        <end position="24"/>
    </location>
</feature>
<protein>
    <submittedName>
        <fullName evidence="2">Uncharacterized protein</fullName>
    </submittedName>
</protein>
<accession>A0A0H5R1C8</accession>